<feature type="repeat" description="Solcar" evidence="9">
    <location>
        <begin position="6"/>
        <end position="116"/>
    </location>
</feature>
<comment type="similarity">
    <text evidence="2 10">Belongs to the mitochondrial carrier (TC 2.A.29) family.</text>
</comment>
<organism evidence="12 13">
    <name type="scientific">Nadsonia fulvescens var. elongata DSM 6958</name>
    <dbReference type="NCBI Taxonomy" id="857566"/>
    <lineage>
        <taxon>Eukaryota</taxon>
        <taxon>Fungi</taxon>
        <taxon>Dikarya</taxon>
        <taxon>Ascomycota</taxon>
        <taxon>Saccharomycotina</taxon>
        <taxon>Dipodascomycetes</taxon>
        <taxon>Dipodascales</taxon>
        <taxon>Dipodascales incertae sedis</taxon>
        <taxon>Nadsonia</taxon>
    </lineage>
</organism>
<protein>
    <submittedName>
        <fullName evidence="12">Peroxisomal membrane protein PMP47B</fullName>
    </submittedName>
</protein>
<accession>A0A1E3PMD2</accession>
<sequence>MSSSQGDNIAHALSGAGGGALSMFLTYPLITLSTRAQTESIRASKETESELPKTYAEAAAAGHLPPQKKISTLQAAKHIIKREGVAGLYSGWESALVGISLSNFIYYYFYEASKGIITDIHSRKGRSPTLSTLEAMLAGAIAGSATVLSTNPIWVVNTRMTVKDEDIHGAIKKRSVIKTILNIIQHDGFKAFLSGIGPSLVLVLNPIIQYSVFEKLKTILEKKRKMTAFDAFFLGAIGKLVATGLTYPYITLKSRQQVRRKKNEHGEEIKESTFTGIYKIIKSEGISALYKGIDSKLTQSIITAAFLFFFKEKLYYASLVLSHQTRKLSSSRS</sequence>
<dbReference type="GO" id="GO:0080122">
    <property type="term" value="F:AMP transmembrane transporter activity"/>
    <property type="evidence" value="ECO:0007669"/>
    <property type="project" value="TreeGrafter"/>
</dbReference>
<dbReference type="EMBL" id="KV454408">
    <property type="protein sequence ID" value="ODQ66595.1"/>
    <property type="molecule type" value="Genomic_DNA"/>
</dbReference>
<feature type="transmembrane region" description="Helical" evidence="11">
    <location>
        <begin position="12"/>
        <end position="32"/>
    </location>
</feature>
<keyword evidence="3 10" id="KW-0813">Transport</keyword>
<evidence type="ECO:0000256" key="1">
    <source>
        <dbReference type="ARBA" id="ARBA00004585"/>
    </source>
</evidence>
<evidence type="ECO:0000256" key="3">
    <source>
        <dbReference type="ARBA" id="ARBA00022448"/>
    </source>
</evidence>
<evidence type="ECO:0000256" key="9">
    <source>
        <dbReference type="PROSITE-ProRule" id="PRU00282"/>
    </source>
</evidence>
<feature type="transmembrane region" description="Helical" evidence="11">
    <location>
        <begin position="191"/>
        <end position="212"/>
    </location>
</feature>
<evidence type="ECO:0000256" key="4">
    <source>
        <dbReference type="ARBA" id="ARBA00022692"/>
    </source>
</evidence>
<dbReference type="Pfam" id="PF00153">
    <property type="entry name" value="Mito_carr"/>
    <property type="match status" value="3"/>
</dbReference>
<proteinExistence type="inferred from homology"/>
<name>A0A1E3PMD2_9ASCO</name>
<reference evidence="12 13" key="1">
    <citation type="journal article" date="2016" name="Proc. Natl. Acad. Sci. U.S.A.">
        <title>Comparative genomics of biotechnologically important yeasts.</title>
        <authorList>
            <person name="Riley R."/>
            <person name="Haridas S."/>
            <person name="Wolfe K.H."/>
            <person name="Lopes M.R."/>
            <person name="Hittinger C.T."/>
            <person name="Goeker M."/>
            <person name="Salamov A.A."/>
            <person name="Wisecaver J.H."/>
            <person name="Long T.M."/>
            <person name="Calvey C.H."/>
            <person name="Aerts A.L."/>
            <person name="Barry K.W."/>
            <person name="Choi C."/>
            <person name="Clum A."/>
            <person name="Coughlan A.Y."/>
            <person name="Deshpande S."/>
            <person name="Douglass A.P."/>
            <person name="Hanson S.J."/>
            <person name="Klenk H.-P."/>
            <person name="LaButti K.M."/>
            <person name="Lapidus A."/>
            <person name="Lindquist E.A."/>
            <person name="Lipzen A.M."/>
            <person name="Meier-Kolthoff J.P."/>
            <person name="Ohm R.A."/>
            <person name="Otillar R.P."/>
            <person name="Pangilinan J.L."/>
            <person name="Peng Y."/>
            <person name="Rokas A."/>
            <person name="Rosa C.A."/>
            <person name="Scheuner C."/>
            <person name="Sibirny A.A."/>
            <person name="Slot J.C."/>
            <person name="Stielow J.B."/>
            <person name="Sun H."/>
            <person name="Kurtzman C.P."/>
            <person name="Blackwell M."/>
            <person name="Grigoriev I.V."/>
            <person name="Jeffries T.W."/>
        </authorList>
    </citation>
    <scope>NUCLEOTIDE SEQUENCE [LARGE SCALE GENOMIC DNA]</scope>
    <source>
        <strain evidence="12 13">DSM 6958</strain>
    </source>
</reference>
<dbReference type="GO" id="GO:0051724">
    <property type="term" value="F:NAD transmembrane transporter activity"/>
    <property type="evidence" value="ECO:0007669"/>
    <property type="project" value="TreeGrafter"/>
</dbReference>
<gene>
    <name evidence="12" type="ORF">NADFUDRAFT_57448</name>
</gene>
<dbReference type="GO" id="GO:0044610">
    <property type="term" value="F:FMN transmembrane transporter activity"/>
    <property type="evidence" value="ECO:0007669"/>
    <property type="project" value="TreeGrafter"/>
</dbReference>
<dbReference type="STRING" id="857566.A0A1E3PMD2"/>
<evidence type="ECO:0000256" key="10">
    <source>
        <dbReference type="RuleBase" id="RU000488"/>
    </source>
</evidence>
<dbReference type="InterPro" id="IPR023395">
    <property type="entry name" value="MCP_dom_sf"/>
</dbReference>
<evidence type="ECO:0000313" key="13">
    <source>
        <dbReference type="Proteomes" id="UP000095009"/>
    </source>
</evidence>
<comment type="subcellular location">
    <subcellularLocation>
        <location evidence="1">Peroxisome membrane</location>
        <topology evidence="1">Multi-pass membrane protein</topology>
    </subcellularLocation>
</comment>
<evidence type="ECO:0000256" key="2">
    <source>
        <dbReference type="ARBA" id="ARBA00006375"/>
    </source>
</evidence>
<dbReference type="PANTHER" id="PTHR45939">
    <property type="entry name" value="PEROXISOMAL MEMBRANE PROTEIN PMP34-RELATED"/>
    <property type="match status" value="1"/>
</dbReference>
<evidence type="ECO:0000313" key="12">
    <source>
        <dbReference type="EMBL" id="ODQ66595.1"/>
    </source>
</evidence>
<feature type="repeat" description="Solcar" evidence="9">
    <location>
        <begin position="130"/>
        <end position="219"/>
    </location>
</feature>
<dbReference type="GO" id="GO:0015228">
    <property type="term" value="F:coenzyme A transmembrane transporter activity"/>
    <property type="evidence" value="ECO:0007669"/>
    <property type="project" value="TreeGrafter"/>
</dbReference>
<dbReference type="GO" id="GO:0015230">
    <property type="term" value="F:FAD transmembrane transporter activity"/>
    <property type="evidence" value="ECO:0007669"/>
    <property type="project" value="TreeGrafter"/>
</dbReference>
<dbReference type="AlphaFoldDB" id="A0A1E3PMD2"/>
<dbReference type="SUPFAM" id="SSF103506">
    <property type="entry name" value="Mitochondrial carrier"/>
    <property type="match status" value="1"/>
</dbReference>
<evidence type="ECO:0000256" key="8">
    <source>
        <dbReference type="ARBA" id="ARBA00023140"/>
    </source>
</evidence>
<dbReference type="PROSITE" id="PS50920">
    <property type="entry name" value="SOLCAR"/>
    <property type="match status" value="3"/>
</dbReference>
<keyword evidence="7 9" id="KW-0472">Membrane</keyword>
<dbReference type="PANTHER" id="PTHR45939:SF5">
    <property type="entry name" value="PEROXISOMAL MEMBRANE PROTEIN PMP34"/>
    <property type="match status" value="1"/>
</dbReference>
<dbReference type="GO" id="GO:0005347">
    <property type="term" value="F:ATP transmembrane transporter activity"/>
    <property type="evidence" value="ECO:0007669"/>
    <property type="project" value="TreeGrafter"/>
</dbReference>
<evidence type="ECO:0000256" key="5">
    <source>
        <dbReference type="ARBA" id="ARBA00022737"/>
    </source>
</evidence>
<feature type="repeat" description="Solcar" evidence="9">
    <location>
        <begin position="226"/>
        <end position="317"/>
    </location>
</feature>
<keyword evidence="6 11" id="KW-1133">Transmembrane helix</keyword>
<evidence type="ECO:0000256" key="11">
    <source>
        <dbReference type="SAM" id="Phobius"/>
    </source>
</evidence>
<dbReference type="InterPro" id="IPR018108">
    <property type="entry name" value="MCP_transmembrane"/>
</dbReference>
<dbReference type="GO" id="GO:0015217">
    <property type="term" value="F:ADP transmembrane transporter activity"/>
    <property type="evidence" value="ECO:0007669"/>
    <property type="project" value="TreeGrafter"/>
</dbReference>
<feature type="transmembrane region" description="Helical" evidence="11">
    <location>
        <begin position="232"/>
        <end position="252"/>
    </location>
</feature>
<dbReference type="InterPro" id="IPR052217">
    <property type="entry name" value="Mito/Peroxisomal_Carrier"/>
</dbReference>
<keyword evidence="13" id="KW-1185">Reference proteome</keyword>
<evidence type="ECO:0000256" key="7">
    <source>
        <dbReference type="ARBA" id="ARBA00023136"/>
    </source>
</evidence>
<keyword evidence="5" id="KW-0677">Repeat</keyword>
<dbReference type="OrthoDB" id="2019556at2759"/>
<keyword evidence="4 9" id="KW-0812">Transmembrane</keyword>
<dbReference type="Proteomes" id="UP000095009">
    <property type="component" value="Unassembled WGS sequence"/>
</dbReference>
<dbReference type="GO" id="GO:0005778">
    <property type="term" value="C:peroxisomal membrane"/>
    <property type="evidence" value="ECO:0007669"/>
    <property type="project" value="UniProtKB-SubCell"/>
</dbReference>
<dbReference type="Gene3D" id="1.50.40.10">
    <property type="entry name" value="Mitochondrial carrier domain"/>
    <property type="match status" value="1"/>
</dbReference>
<keyword evidence="8" id="KW-0576">Peroxisome</keyword>
<evidence type="ECO:0000256" key="6">
    <source>
        <dbReference type="ARBA" id="ARBA00022989"/>
    </source>
</evidence>